<feature type="transmembrane region" description="Helical" evidence="11">
    <location>
        <begin position="6"/>
        <end position="24"/>
    </location>
</feature>
<dbReference type="GO" id="GO:0005886">
    <property type="term" value="C:plasma membrane"/>
    <property type="evidence" value="ECO:0007669"/>
    <property type="project" value="UniProtKB-SubCell"/>
</dbReference>
<keyword evidence="5 11" id="KW-0812">Transmembrane</keyword>
<keyword evidence="6 11" id="KW-0874">Quinone</keyword>
<organism evidence="12 13">
    <name type="scientific">Sulfuricurvum kujiense</name>
    <dbReference type="NCBI Taxonomy" id="148813"/>
    <lineage>
        <taxon>Bacteria</taxon>
        <taxon>Pseudomonadati</taxon>
        <taxon>Campylobacterota</taxon>
        <taxon>Epsilonproteobacteria</taxon>
        <taxon>Campylobacterales</taxon>
        <taxon>Sulfurimonadaceae</taxon>
        <taxon>Sulfuricurvum</taxon>
    </lineage>
</organism>
<dbReference type="PANTHER" id="PTHR11434:SF21">
    <property type="entry name" value="NADH DEHYDROGENASE SUBUNIT 4L-RELATED"/>
    <property type="match status" value="1"/>
</dbReference>
<keyword evidence="10 11" id="KW-0472">Membrane</keyword>
<keyword evidence="11" id="KW-0830">Ubiquinone</keyword>
<evidence type="ECO:0000256" key="3">
    <source>
        <dbReference type="ARBA" id="ARBA00010519"/>
    </source>
</evidence>
<dbReference type="Proteomes" id="UP000228859">
    <property type="component" value="Unassembled WGS sequence"/>
</dbReference>
<evidence type="ECO:0000256" key="2">
    <source>
        <dbReference type="ARBA" id="ARBA00004141"/>
    </source>
</evidence>
<dbReference type="NCBIfam" id="NF004321">
    <property type="entry name" value="PRK05715.1-3"/>
    <property type="match status" value="1"/>
</dbReference>
<comment type="subunit">
    <text evidence="11">NDH-1 is composed of 14 different subunits. Subunits NuoA, H, J, K, L, M, N constitute the membrane sector of the complex.</text>
</comment>
<keyword evidence="9 11" id="KW-0520">NAD</keyword>
<protein>
    <recommendedName>
        <fullName evidence="11">NADH-quinone oxidoreductase subunit K</fullName>
        <ecNumber evidence="11">7.1.1.-</ecNumber>
    </recommendedName>
    <alternativeName>
        <fullName evidence="11">NADH dehydrogenase I subunit K</fullName>
    </alternativeName>
    <alternativeName>
        <fullName evidence="11">NDH-1 subunit K</fullName>
    </alternativeName>
</protein>
<keyword evidence="8 11" id="KW-1133">Transmembrane helix</keyword>
<evidence type="ECO:0000256" key="4">
    <source>
        <dbReference type="ARBA" id="ARBA00022448"/>
    </source>
</evidence>
<evidence type="ECO:0000256" key="11">
    <source>
        <dbReference type="HAMAP-Rule" id="MF_01456"/>
    </source>
</evidence>
<evidence type="ECO:0000256" key="5">
    <source>
        <dbReference type="ARBA" id="ARBA00022692"/>
    </source>
</evidence>
<feature type="transmembrane region" description="Helical" evidence="11">
    <location>
        <begin position="31"/>
        <end position="56"/>
    </location>
</feature>
<dbReference type="GO" id="GO:0050136">
    <property type="term" value="F:NADH dehydrogenase (quinone) (non-electrogenic) activity"/>
    <property type="evidence" value="ECO:0007669"/>
    <property type="project" value="UniProtKB-UniRule"/>
</dbReference>
<dbReference type="FunFam" id="1.10.287.3510:FF:000001">
    <property type="entry name" value="NADH-quinone oxidoreductase subunit K"/>
    <property type="match status" value="1"/>
</dbReference>
<dbReference type="EC" id="7.1.1.-" evidence="11"/>
<dbReference type="AlphaFoldDB" id="A0A2D3WFG2"/>
<gene>
    <name evidence="11" type="primary">nuoK</name>
    <name evidence="12" type="ORF">CFH83_04985</name>
</gene>
<feature type="transmembrane region" description="Helical" evidence="11">
    <location>
        <begin position="62"/>
        <end position="86"/>
    </location>
</feature>
<name>A0A2D3WFG2_9BACT</name>
<dbReference type="Gene3D" id="1.10.287.3510">
    <property type="match status" value="1"/>
</dbReference>
<dbReference type="NCBIfam" id="NF004320">
    <property type="entry name" value="PRK05715.1-2"/>
    <property type="match status" value="1"/>
</dbReference>
<evidence type="ECO:0000256" key="1">
    <source>
        <dbReference type="ARBA" id="ARBA00002378"/>
    </source>
</evidence>
<reference evidence="12 13" key="1">
    <citation type="journal article" date="2017" name="Front. Microbiol.">
        <title>Comparative Genomic Analysis of the Class Epsilonproteobacteria and Proposed Reclassification to Epsilonbacteraeota (phyl. nov.).</title>
        <authorList>
            <person name="Waite D.W."/>
            <person name="Vanwonterghem I."/>
            <person name="Rinke C."/>
            <person name="Parks D.H."/>
            <person name="Zhang Y."/>
            <person name="Takai K."/>
            <person name="Sievert S.M."/>
            <person name="Simon J."/>
            <person name="Campbell B.J."/>
            <person name="Hanson T.E."/>
            <person name="Woyke T."/>
            <person name="Klotz M.G."/>
            <person name="Hugenholtz P."/>
        </authorList>
    </citation>
    <scope>NUCLEOTIDE SEQUENCE [LARGE SCALE GENOMIC DNA]</scope>
    <source>
        <strain evidence="12">UBA12443</strain>
    </source>
</reference>
<dbReference type="GO" id="GO:0048038">
    <property type="term" value="F:quinone binding"/>
    <property type="evidence" value="ECO:0007669"/>
    <property type="project" value="UniProtKB-KW"/>
</dbReference>
<comment type="caution">
    <text evidence="12">The sequence shown here is derived from an EMBL/GenBank/DDBJ whole genome shotgun (WGS) entry which is preliminary data.</text>
</comment>
<comment type="subcellular location">
    <subcellularLocation>
        <location evidence="11">Cell membrane</location>
        <topology evidence="11">Multi-pass membrane protein</topology>
    </subcellularLocation>
    <subcellularLocation>
        <location evidence="2">Membrane</location>
        <topology evidence="2">Multi-pass membrane protein</topology>
    </subcellularLocation>
</comment>
<evidence type="ECO:0000256" key="10">
    <source>
        <dbReference type="ARBA" id="ARBA00023136"/>
    </source>
</evidence>
<comment type="similarity">
    <text evidence="3 11">Belongs to the complex I subunit 4L family.</text>
</comment>
<evidence type="ECO:0000256" key="9">
    <source>
        <dbReference type="ARBA" id="ARBA00023027"/>
    </source>
</evidence>
<evidence type="ECO:0000313" key="13">
    <source>
        <dbReference type="Proteomes" id="UP000228859"/>
    </source>
</evidence>
<dbReference type="Pfam" id="PF00420">
    <property type="entry name" value="Oxidored_q2"/>
    <property type="match status" value="1"/>
</dbReference>
<evidence type="ECO:0000256" key="8">
    <source>
        <dbReference type="ARBA" id="ARBA00022989"/>
    </source>
</evidence>
<dbReference type="InterPro" id="IPR001133">
    <property type="entry name" value="NADH_UbQ_OxRdtase_chain4L/K"/>
</dbReference>
<evidence type="ECO:0000256" key="6">
    <source>
        <dbReference type="ARBA" id="ARBA00022719"/>
    </source>
</evidence>
<dbReference type="PANTHER" id="PTHR11434">
    <property type="entry name" value="NADH-UBIQUINONE OXIDOREDUCTASE SUBUNIT ND4L"/>
    <property type="match status" value="1"/>
</dbReference>
<comment type="function">
    <text evidence="1 11">NDH-1 shuttles electrons from NADH, via FMN and iron-sulfur (Fe-S) centers, to quinones in the respiratory chain. The immediate electron acceptor for the enzyme in this species is believed to be ubiquinone. Couples the redox reaction to proton translocation (for every two electrons transferred, four hydrogen ions are translocated across the cytoplasmic membrane), and thus conserves the redox energy in a proton gradient.</text>
</comment>
<proteinExistence type="inferred from homology"/>
<dbReference type="NCBIfam" id="NF004323">
    <property type="entry name" value="PRK05715.1-5"/>
    <property type="match status" value="1"/>
</dbReference>
<dbReference type="EMBL" id="DLUI01000071">
    <property type="protein sequence ID" value="DAB38645.1"/>
    <property type="molecule type" value="Genomic_DNA"/>
</dbReference>
<dbReference type="GO" id="GO:0042773">
    <property type="term" value="P:ATP synthesis coupled electron transport"/>
    <property type="evidence" value="ECO:0007669"/>
    <property type="project" value="InterPro"/>
</dbReference>
<keyword evidence="7 11" id="KW-1278">Translocase</keyword>
<dbReference type="GO" id="GO:0030964">
    <property type="term" value="C:NADH dehydrogenase complex"/>
    <property type="evidence" value="ECO:0007669"/>
    <property type="project" value="TreeGrafter"/>
</dbReference>
<keyword evidence="4 11" id="KW-0813">Transport</keyword>
<dbReference type="InterPro" id="IPR039428">
    <property type="entry name" value="NUOK/Mnh_C1-like"/>
</dbReference>
<evidence type="ECO:0000256" key="7">
    <source>
        <dbReference type="ARBA" id="ARBA00022967"/>
    </source>
</evidence>
<accession>A0A2D3WFG2</accession>
<sequence length="102" mass="11356">MMEITLTHYLVLSTILFAIGLIGVMRRKNLLMLFFATEILLNATNIAFAAISYYIGDLSGQMFAFFIIAIAASEVAIGLGLLIVWYKRTGKIDLDQMNSMRG</sequence>
<evidence type="ECO:0000313" key="12">
    <source>
        <dbReference type="EMBL" id="DAB38645.1"/>
    </source>
</evidence>
<dbReference type="HAMAP" id="MF_01456">
    <property type="entry name" value="NDH1_NuoK"/>
    <property type="match status" value="1"/>
</dbReference>
<comment type="catalytic activity">
    <reaction evidence="11">
        <text>a quinone + NADH + 5 H(+)(in) = a quinol + NAD(+) + 4 H(+)(out)</text>
        <dbReference type="Rhea" id="RHEA:57888"/>
        <dbReference type="ChEBI" id="CHEBI:15378"/>
        <dbReference type="ChEBI" id="CHEBI:24646"/>
        <dbReference type="ChEBI" id="CHEBI:57540"/>
        <dbReference type="ChEBI" id="CHEBI:57945"/>
        <dbReference type="ChEBI" id="CHEBI:132124"/>
    </reaction>
</comment>
<keyword evidence="11" id="KW-1003">Cell membrane</keyword>